<dbReference type="InterPro" id="IPR003010">
    <property type="entry name" value="C-N_Hydrolase"/>
</dbReference>
<accession>A0A1H4FTJ0</accession>
<protein>
    <submittedName>
        <fullName evidence="4">Carbon-nitrogen hydrolase</fullName>
    </submittedName>
</protein>
<dbReference type="Proteomes" id="UP000198773">
    <property type="component" value="Unassembled WGS sequence"/>
</dbReference>
<dbReference type="CDD" id="cd07572">
    <property type="entry name" value="nit"/>
    <property type="match status" value="1"/>
</dbReference>
<reference evidence="4 5" key="1">
    <citation type="submission" date="2016-10" db="EMBL/GenBank/DDBJ databases">
        <authorList>
            <person name="de Groot N.N."/>
        </authorList>
    </citation>
    <scope>NUCLEOTIDE SEQUENCE [LARGE SCALE GENOMIC DNA]</scope>
    <source>
        <strain evidence="4 5">CGMCC 1.3430</strain>
    </source>
</reference>
<gene>
    <name evidence="4" type="ORF">SAMN04488051_11327</name>
</gene>
<dbReference type="PROSITE" id="PS01227">
    <property type="entry name" value="UPF0012"/>
    <property type="match status" value="1"/>
</dbReference>
<dbReference type="PANTHER" id="PTHR23088">
    <property type="entry name" value="NITRILASE-RELATED"/>
    <property type="match status" value="1"/>
</dbReference>
<evidence type="ECO:0000313" key="5">
    <source>
        <dbReference type="Proteomes" id="UP000198773"/>
    </source>
</evidence>
<organism evidence="4 5">
    <name type="scientific">Alkalimonas amylolytica</name>
    <dbReference type="NCBI Taxonomy" id="152573"/>
    <lineage>
        <taxon>Bacteria</taxon>
        <taxon>Pseudomonadati</taxon>
        <taxon>Pseudomonadota</taxon>
        <taxon>Gammaproteobacteria</taxon>
        <taxon>Alkalimonas</taxon>
    </lineage>
</organism>
<keyword evidence="2 4" id="KW-0378">Hydrolase</keyword>
<dbReference type="RefSeq" id="WP_245785770.1">
    <property type="nucleotide sequence ID" value="NZ_FNRM01000013.1"/>
</dbReference>
<evidence type="ECO:0000256" key="2">
    <source>
        <dbReference type="ARBA" id="ARBA00022801"/>
    </source>
</evidence>
<evidence type="ECO:0000313" key="4">
    <source>
        <dbReference type="EMBL" id="SEB00663.1"/>
    </source>
</evidence>
<dbReference type="Gene3D" id="3.60.110.10">
    <property type="entry name" value="Carbon-nitrogen hydrolase"/>
    <property type="match status" value="1"/>
</dbReference>
<evidence type="ECO:0000259" key="3">
    <source>
        <dbReference type="PROSITE" id="PS50263"/>
    </source>
</evidence>
<evidence type="ECO:0000256" key="1">
    <source>
        <dbReference type="ARBA" id="ARBA00010613"/>
    </source>
</evidence>
<dbReference type="InterPro" id="IPR001110">
    <property type="entry name" value="UPF0012_CS"/>
</dbReference>
<dbReference type="STRING" id="152573.SAMN04488051_11327"/>
<dbReference type="SUPFAM" id="SSF56317">
    <property type="entry name" value="Carbon-nitrogen hydrolase"/>
    <property type="match status" value="1"/>
</dbReference>
<comment type="similarity">
    <text evidence="1">Belongs to the carbon-nitrogen hydrolase superfamily. NIT1/NIT2 family.</text>
</comment>
<name>A0A1H4FTJ0_ALKAM</name>
<proteinExistence type="inferred from homology"/>
<dbReference type="AlphaFoldDB" id="A0A1H4FTJ0"/>
<dbReference type="PROSITE" id="PS50263">
    <property type="entry name" value="CN_HYDROLASE"/>
    <property type="match status" value="1"/>
</dbReference>
<dbReference type="GO" id="GO:0016811">
    <property type="term" value="F:hydrolase activity, acting on carbon-nitrogen (but not peptide) bonds, in linear amides"/>
    <property type="evidence" value="ECO:0007669"/>
    <property type="project" value="InterPro"/>
</dbReference>
<dbReference type="EMBL" id="FNRM01000013">
    <property type="protein sequence ID" value="SEB00663.1"/>
    <property type="molecule type" value="Genomic_DNA"/>
</dbReference>
<dbReference type="InterPro" id="IPR036526">
    <property type="entry name" value="C-N_Hydrolase_sf"/>
</dbReference>
<dbReference type="InterPro" id="IPR045254">
    <property type="entry name" value="Nit1/2_C-N_Hydrolase"/>
</dbReference>
<dbReference type="PANTHER" id="PTHR23088:SF27">
    <property type="entry name" value="DEAMINATED GLUTATHIONE AMIDASE"/>
    <property type="match status" value="1"/>
</dbReference>
<dbReference type="Pfam" id="PF00795">
    <property type="entry name" value="CN_hydrolase"/>
    <property type="match status" value="1"/>
</dbReference>
<feature type="domain" description="CN hydrolase" evidence="3">
    <location>
        <begin position="1"/>
        <end position="258"/>
    </location>
</feature>
<keyword evidence="5" id="KW-1185">Reference proteome</keyword>
<sequence length="282" mass="31496">MVNLMATDWQLTALQWCSAPEPAVNLQQVRNFLQQIPFFQRHLVVLPECALIFGGPEGWQHGFQEPLGQGHWQQQLAALAREFQLYLLLGSFPTKSTDPTRFYASSLLFGPDGRLLADYQKLHLFDVQVVDNTGSYRESDSTMAGEKVTLADCEGLKLGLTICYDVRFPGLMQQLAAQGMQLLAVPSAFTKVTGAAHWHSLLRARAIETQCFVVAPNQTGQHANGRETFGHSLIIDPYGRVLADAGVEPGWISCRIDLNELMAVRQAMPLWQHNRFNCELTP</sequence>